<keyword evidence="3" id="KW-1185">Reference proteome</keyword>
<dbReference type="Proteomes" id="UP000323506">
    <property type="component" value="Chromosome D11"/>
</dbReference>
<proteinExistence type="predicted"/>
<evidence type="ECO:0000256" key="1">
    <source>
        <dbReference type="SAM" id="Phobius"/>
    </source>
</evidence>
<keyword evidence="1" id="KW-0472">Membrane</keyword>
<organism evidence="2 3">
    <name type="scientific">Gossypium darwinii</name>
    <name type="common">Darwin's cotton</name>
    <name type="synonym">Gossypium barbadense var. darwinii</name>
    <dbReference type="NCBI Taxonomy" id="34276"/>
    <lineage>
        <taxon>Eukaryota</taxon>
        <taxon>Viridiplantae</taxon>
        <taxon>Streptophyta</taxon>
        <taxon>Embryophyta</taxon>
        <taxon>Tracheophyta</taxon>
        <taxon>Spermatophyta</taxon>
        <taxon>Magnoliopsida</taxon>
        <taxon>eudicotyledons</taxon>
        <taxon>Gunneridae</taxon>
        <taxon>Pentapetalae</taxon>
        <taxon>rosids</taxon>
        <taxon>malvids</taxon>
        <taxon>Malvales</taxon>
        <taxon>Malvaceae</taxon>
        <taxon>Malvoideae</taxon>
        <taxon>Gossypium</taxon>
    </lineage>
</organism>
<sequence length="90" mass="9720">MGNLPSKKHFQNQSSFLQVVWCQTISSSQIATARGISKIAFASTSLNSTLIKSSCHLLLASLMSMLTLPLGCIFVAANNTKKDIRGHLLV</sequence>
<dbReference type="AlphaFoldDB" id="A0A5D2AF61"/>
<keyword evidence="1" id="KW-1133">Transmembrane helix</keyword>
<accession>A0A5D2AF61</accession>
<feature type="transmembrane region" description="Helical" evidence="1">
    <location>
        <begin position="57"/>
        <end position="77"/>
    </location>
</feature>
<protein>
    <submittedName>
        <fullName evidence="2">Uncharacterized protein</fullName>
    </submittedName>
</protein>
<evidence type="ECO:0000313" key="2">
    <source>
        <dbReference type="EMBL" id="TYG43474.1"/>
    </source>
</evidence>
<evidence type="ECO:0000313" key="3">
    <source>
        <dbReference type="Proteomes" id="UP000323506"/>
    </source>
</evidence>
<gene>
    <name evidence="2" type="ORF">ES288_D11G019800v1</name>
</gene>
<dbReference type="EMBL" id="CM017711">
    <property type="protein sequence ID" value="TYG43474.1"/>
    <property type="molecule type" value="Genomic_DNA"/>
</dbReference>
<keyword evidence="1" id="KW-0812">Transmembrane</keyword>
<name>A0A5D2AF61_GOSDA</name>
<reference evidence="2 3" key="1">
    <citation type="submission" date="2019-06" db="EMBL/GenBank/DDBJ databases">
        <title>WGS assembly of Gossypium darwinii.</title>
        <authorList>
            <person name="Chen Z.J."/>
            <person name="Sreedasyam A."/>
            <person name="Ando A."/>
            <person name="Song Q."/>
            <person name="De L."/>
            <person name="Hulse-Kemp A."/>
            <person name="Ding M."/>
            <person name="Ye W."/>
            <person name="Kirkbride R."/>
            <person name="Jenkins J."/>
            <person name="Plott C."/>
            <person name="Lovell J."/>
            <person name="Lin Y.-M."/>
            <person name="Vaughn R."/>
            <person name="Liu B."/>
            <person name="Li W."/>
            <person name="Simpson S."/>
            <person name="Scheffler B."/>
            <person name="Saski C."/>
            <person name="Grover C."/>
            <person name="Hu G."/>
            <person name="Conover J."/>
            <person name="Carlson J."/>
            <person name="Shu S."/>
            <person name="Boston L."/>
            <person name="Williams M."/>
            <person name="Peterson D."/>
            <person name="Mcgee K."/>
            <person name="Jones D."/>
            <person name="Wendel J."/>
            <person name="Stelly D."/>
            <person name="Grimwood J."/>
            <person name="Schmutz J."/>
        </authorList>
    </citation>
    <scope>NUCLEOTIDE SEQUENCE [LARGE SCALE GENOMIC DNA]</scope>
    <source>
        <strain evidence="2">1808015.09</strain>
    </source>
</reference>